<keyword evidence="4" id="KW-1185">Reference proteome</keyword>
<gene>
    <name evidence="3" type="ORF">EC912_102233</name>
</gene>
<dbReference type="CDD" id="cd00293">
    <property type="entry name" value="USP-like"/>
    <property type="match status" value="1"/>
</dbReference>
<dbReference type="OrthoDB" id="9804721at2"/>
<evidence type="ECO:0000256" key="1">
    <source>
        <dbReference type="ARBA" id="ARBA00008791"/>
    </source>
</evidence>
<dbReference type="SUPFAM" id="SSF52402">
    <property type="entry name" value="Adenine nucleotide alpha hydrolases-like"/>
    <property type="match status" value="2"/>
</dbReference>
<dbReference type="InterPro" id="IPR006016">
    <property type="entry name" value="UspA"/>
</dbReference>
<dbReference type="PANTHER" id="PTHR46268">
    <property type="entry name" value="STRESS RESPONSE PROTEIN NHAX"/>
    <property type="match status" value="1"/>
</dbReference>
<dbReference type="AlphaFoldDB" id="A0A4R3YVP2"/>
<accession>A0A4R3YVP2</accession>
<proteinExistence type="inferred from homology"/>
<dbReference type="EMBL" id="SMCS01000002">
    <property type="protein sequence ID" value="TCV95888.1"/>
    <property type="molecule type" value="Genomic_DNA"/>
</dbReference>
<dbReference type="PANTHER" id="PTHR46268:SF15">
    <property type="entry name" value="UNIVERSAL STRESS PROTEIN HP_0031"/>
    <property type="match status" value="1"/>
</dbReference>
<dbReference type="Pfam" id="PF00582">
    <property type="entry name" value="Usp"/>
    <property type="match status" value="1"/>
</dbReference>
<dbReference type="Proteomes" id="UP000295645">
    <property type="component" value="Unassembled WGS sequence"/>
</dbReference>
<organism evidence="3 4">
    <name type="scientific">Luteibacter rhizovicinus</name>
    <dbReference type="NCBI Taxonomy" id="242606"/>
    <lineage>
        <taxon>Bacteria</taxon>
        <taxon>Pseudomonadati</taxon>
        <taxon>Pseudomonadota</taxon>
        <taxon>Gammaproteobacteria</taxon>
        <taxon>Lysobacterales</taxon>
        <taxon>Rhodanobacteraceae</taxon>
        <taxon>Luteibacter</taxon>
    </lineage>
</organism>
<protein>
    <submittedName>
        <fullName evidence="3">Nucleotide-binding universal stress UspA family protein</fullName>
    </submittedName>
</protein>
<evidence type="ECO:0000313" key="3">
    <source>
        <dbReference type="EMBL" id="TCV95888.1"/>
    </source>
</evidence>
<name>A0A4R3YVP2_9GAMM</name>
<sequence length="332" mass="35561">MLRTTSPGLNIQRSSPVITCASPETISPDSPALCPPSRWAFFFRALDPTGLEVFHRHMTIELLLHLGRLPPQGASLRAALILAKRIGAHLDGLYVVDLPAAAFTVPEAVPMQLDAVRQRATDARAMAGEWQTLLEPRGLAGNWRVGNGDTVQLLVHASAGYDLLIMERGGTMRGDAPVGFGVVSRTVFGSNRGVLVIPEQAPVNSLGDNVLIAWNGSKESALAVRAALPLLRKAGKVTVIDGSRDQDNDVCSLPDTNICGWLDTHDIKADVRRLDEAAVAAPGPALLDMAHADNVDLIVMGAWGRSRLSEMVLGGTTRYLFMQSDVPMLVAN</sequence>
<dbReference type="PRINTS" id="PR01438">
    <property type="entry name" value="UNVRSLSTRESS"/>
</dbReference>
<evidence type="ECO:0000259" key="2">
    <source>
        <dbReference type="Pfam" id="PF00582"/>
    </source>
</evidence>
<feature type="domain" description="UspA" evidence="2">
    <location>
        <begin position="279"/>
        <end position="330"/>
    </location>
</feature>
<comment type="similarity">
    <text evidence="1">Belongs to the universal stress protein A family.</text>
</comment>
<evidence type="ECO:0000313" key="4">
    <source>
        <dbReference type="Proteomes" id="UP000295645"/>
    </source>
</evidence>
<reference evidence="3 4" key="1">
    <citation type="submission" date="2019-03" db="EMBL/GenBank/DDBJ databases">
        <title>Above-ground endophytic microbial communities from plants in different locations in the United States.</title>
        <authorList>
            <person name="Frank C."/>
        </authorList>
    </citation>
    <scope>NUCLEOTIDE SEQUENCE [LARGE SCALE GENOMIC DNA]</scope>
    <source>
        <strain evidence="3 4">LP_13_YM</strain>
    </source>
</reference>
<comment type="caution">
    <text evidence="3">The sequence shown here is derived from an EMBL/GenBank/DDBJ whole genome shotgun (WGS) entry which is preliminary data.</text>
</comment>
<dbReference type="InterPro" id="IPR006015">
    <property type="entry name" value="Universal_stress_UspA"/>
</dbReference>
<dbReference type="Gene3D" id="3.40.50.12370">
    <property type="match status" value="1"/>
</dbReference>